<gene>
    <name evidence="2" type="ORF">H9935_03160</name>
</gene>
<feature type="transmembrane region" description="Helical" evidence="1">
    <location>
        <begin position="185"/>
        <end position="211"/>
    </location>
</feature>
<accession>A0A9D2SJX6</accession>
<reference evidence="2" key="2">
    <citation type="submission" date="2021-04" db="EMBL/GenBank/DDBJ databases">
        <authorList>
            <person name="Gilroy R."/>
        </authorList>
    </citation>
    <scope>NUCLEOTIDE SEQUENCE</scope>
    <source>
        <strain evidence="2">ChiSxjej6B18-287</strain>
    </source>
</reference>
<feature type="transmembrane region" description="Helical" evidence="1">
    <location>
        <begin position="88"/>
        <end position="110"/>
    </location>
</feature>
<proteinExistence type="predicted"/>
<organism evidence="2 3">
    <name type="scientific">Candidatus Blautia merdigallinarum</name>
    <dbReference type="NCBI Taxonomy" id="2838495"/>
    <lineage>
        <taxon>Bacteria</taxon>
        <taxon>Bacillati</taxon>
        <taxon>Bacillota</taxon>
        <taxon>Clostridia</taxon>
        <taxon>Lachnospirales</taxon>
        <taxon>Lachnospiraceae</taxon>
        <taxon>Blautia</taxon>
    </lineage>
</organism>
<name>A0A9D2SJX6_9FIRM</name>
<dbReference type="Pfam" id="PF13347">
    <property type="entry name" value="MFS_2"/>
    <property type="match status" value="1"/>
</dbReference>
<reference evidence="2" key="1">
    <citation type="journal article" date="2021" name="PeerJ">
        <title>Extensive microbial diversity within the chicken gut microbiome revealed by metagenomics and culture.</title>
        <authorList>
            <person name="Gilroy R."/>
            <person name="Ravi A."/>
            <person name="Getino M."/>
            <person name="Pursley I."/>
            <person name="Horton D.L."/>
            <person name="Alikhan N.F."/>
            <person name="Baker D."/>
            <person name="Gharbi K."/>
            <person name="Hall N."/>
            <person name="Watson M."/>
            <person name="Adriaenssens E.M."/>
            <person name="Foster-Nyarko E."/>
            <person name="Jarju S."/>
            <person name="Secka A."/>
            <person name="Antonio M."/>
            <person name="Oren A."/>
            <person name="Chaudhuri R.R."/>
            <person name="La Ragione R."/>
            <person name="Hildebrand F."/>
            <person name="Pallen M.J."/>
        </authorList>
    </citation>
    <scope>NUCLEOTIDE SEQUENCE</scope>
    <source>
        <strain evidence="2">ChiSxjej6B18-287</strain>
    </source>
</reference>
<feature type="transmembrane region" description="Helical" evidence="1">
    <location>
        <begin position="232"/>
        <end position="253"/>
    </location>
</feature>
<evidence type="ECO:0000313" key="2">
    <source>
        <dbReference type="EMBL" id="HJC09796.1"/>
    </source>
</evidence>
<dbReference type="SUPFAM" id="SSF103473">
    <property type="entry name" value="MFS general substrate transporter"/>
    <property type="match status" value="1"/>
</dbReference>
<dbReference type="Gene3D" id="1.20.1250.20">
    <property type="entry name" value="MFS general substrate transporter like domains"/>
    <property type="match status" value="1"/>
</dbReference>
<sequence length="259" mass="28386">MAAGYYAHFRMTKGYEETGTEEMERLAKEAAAKKKGRESQKISTFGAVKCNPHLIFLFLSNISKYIVLFMVNGLAIYYFTYVSKNPELLTGFLFAANILSIVASYCAKFIVAKINAKRTEVLFYLIMAAAGFLGFFMYSQTMVVIVLMCILMFAMNLTNACDPELYANCAAYSGKKLGYDVTGTVMGLLAVPVKVGIIMRGILISACLALANFNADIDPSAATEELERGISMGFMILPAAVILVGALLLAFGYRLKQED</sequence>
<keyword evidence="1" id="KW-1133">Transmembrane helix</keyword>
<evidence type="ECO:0000256" key="1">
    <source>
        <dbReference type="SAM" id="Phobius"/>
    </source>
</evidence>
<dbReference type="Proteomes" id="UP000823893">
    <property type="component" value="Unassembled WGS sequence"/>
</dbReference>
<protein>
    <submittedName>
        <fullName evidence="2">MFS transporter</fullName>
    </submittedName>
</protein>
<feature type="transmembrane region" description="Helical" evidence="1">
    <location>
        <begin position="65"/>
        <end position="82"/>
    </location>
</feature>
<keyword evidence="1" id="KW-0812">Transmembrane</keyword>
<dbReference type="EMBL" id="DWWV01000037">
    <property type="protein sequence ID" value="HJC09796.1"/>
    <property type="molecule type" value="Genomic_DNA"/>
</dbReference>
<feature type="transmembrane region" description="Helical" evidence="1">
    <location>
        <begin position="122"/>
        <end position="155"/>
    </location>
</feature>
<dbReference type="AlphaFoldDB" id="A0A9D2SJX6"/>
<dbReference type="InterPro" id="IPR036259">
    <property type="entry name" value="MFS_trans_sf"/>
</dbReference>
<comment type="caution">
    <text evidence="2">The sequence shown here is derived from an EMBL/GenBank/DDBJ whole genome shotgun (WGS) entry which is preliminary data.</text>
</comment>
<evidence type="ECO:0000313" key="3">
    <source>
        <dbReference type="Proteomes" id="UP000823893"/>
    </source>
</evidence>
<keyword evidence="1" id="KW-0472">Membrane</keyword>